<dbReference type="SUPFAM" id="SSF53335">
    <property type="entry name" value="S-adenosyl-L-methionine-dependent methyltransferases"/>
    <property type="match status" value="1"/>
</dbReference>
<dbReference type="PANTHER" id="PTHR44942">
    <property type="entry name" value="METHYLTRANSF_11 DOMAIN-CONTAINING PROTEIN"/>
    <property type="match status" value="1"/>
</dbReference>
<comment type="caution">
    <text evidence="5">The sequence shown here is derived from an EMBL/GenBank/DDBJ whole genome shotgun (WGS) entry which is preliminary data.</text>
</comment>
<dbReference type="Gene3D" id="3.40.50.150">
    <property type="entry name" value="Vaccinia Virus protein VP39"/>
    <property type="match status" value="1"/>
</dbReference>
<protein>
    <submittedName>
        <fullName evidence="5">SAM-dependent methyltransferase</fullName>
    </submittedName>
</protein>
<evidence type="ECO:0000313" key="5">
    <source>
        <dbReference type="EMBL" id="MDQ0378759.1"/>
    </source>
</evidence>
<evidence type="ECO:0000259" key="4">
    <source>
        <dbReference type="Pfam" id="PF08241"/>
    </source>
</evidence>
<keyword evidence="6" id="KW-1185">Reference proteome</keyword>
<dbReference type="EMBL" id="JAUSUT010000001">
    <property type="protein sequence ID" value="MDQ0378759.1"/>
    <property type="molecule type" value="Genomic_DNA"/>
</dbReference>
<dbReference type="Proteomes" id="UP001229651">
    <property type="component" value="Unassembled WGS sequence"/>
</dbReference>
<gene>
    <name evidence="5" type="ORF">FB470_002753</name>
</gene>
<keyword evidence="2 5" id="KW-0489">Methyltransferase</keyword>
<evidence type="ECO:0000256" key="1">
    <source>
        <dbReference type="ARBA" id="ARBA00008361"/>
    </source>
</evidence>
<accession>A0ABU0EUD9</accession>
<keyword evidence="3" id="KW-0808">Transferase</keyword>
<dbReference type="PANTHER" id="PTHR44942:SF4">
    <property type="entry name" value="METHYLTRANSFERASE TYPE 11 DOMAIN-CONTAINING PROTEIN"/>
    <property type="match status" value="1"/>
</dbReference>
<name>A0ABU0EUD9_9PSEU</name>
<organism evidence="5 6">
    <name type="scientific">Amycolatopsis thermophila</name>
    <dbReference type="NCBI Taxonomy" id="206084"/>
    <lineage>
        <taxon>Bacteria</taxon>
        <taxon>Bacillati</taxon>
        <taxon>Actinomycetota</taxon>
        <taxon>Actinomycetes</taxon>
        <taxon>Pseudonocardiales</taxon>
        <taxon>Pseudonocardiaceae</taxon>
        <taxon>Amycolatopsis</taxon>
    </lineage>
</organism>
<dbReference type="GO" id="GO:0008168">
    <property type="term" value="F:methyltransferase activity"/>
    <property type="evidence" value="ECO:0007669"/>
    <property type="project" value="UniProtKB-KW"/>
</dbReference>
<evidence type="ECO:0000256" key="3">
    <source>
        <dbReference type="ARBA" id="ARBA00022679"/>
    </source>
</evidence>
<proteinExistence type="inferred from homology"/>
<feature type="domain" description="Methyltransferase type 11" evidence="4">
    <location>
        <begin position="3"/>
        <end position="90"/>
    </location>
</feature>
<dbReference type="CDD" id="cd02440">
    <property type="entry name" value="AdoMet_MTases"/>
    <property type="match status" value="1"/>
</dbReference>
<dbReference type="InterPro" id="IPR013216">
    <property type="entry name" value="Methyltransf_11"/>
</dbReference>
<comment type="similarity">
    <text evidence="1">Belongs to the methyltransferase superfamily.</text>
</comment>
<dbReference type="InterPro" id="IPR029063">
    <property type="entry name" value="SAM-dependent_MTases_sf"/>
</dbReference>
<sequence length="202" mass="22331">MIDLAAGTGKLTTGLLALGLEVTAVEPDAEMRSEFTRHHPDVPVLDGTAERIPLPDRSADAVLAGQAFHWFDPVPALTEIARVLRPGGFVAGLWNSNDRSVPWVAEFARISGFVQRGSTNARLADHPAFGPFERRTFRHAHRRTAESLVETLFTHSALLVAPEPERDEIRKRVREFLGTHPDTAAGEFDLPLETTVLRGERR</sequence>
<dbReference type="InterPro" id="IPR051052">
    <property type="entry name" value="Diverse_substrate_MTase"/>
</dbReference>
<dbReference type="Pfam" id="PF08241">
    <property type="entry name" value="Methyltransf_11"/>
    <property type="match status" value="1"/>
</dbReference>
<evidence type="ECO:0000256" key="2">
    <source>
        <dbReference type="ARBA" id="ARBA00022603"/>
    </source>
</evidence>
<reference evidence="5 6" key="1">
    <citation type="submission" date="2023-07" db="EMBL/GenBank/DDBJ databases">
        <title>Sequencing the genomes of 1000 actinobacteria strains.</title>
        <authorList>
            <person name="Klenk H.-P."/>
        </authorList>
    </citation>
    <scope>NUCLEOTIDE SEQUENCE [LARGE SCALE GENOMIC DNA]</scope>
    <source>
        <strain evidence="5 6">DSM 45805</strain>
    </source>
</reference>
<dbReference type="GO" id="GO:0032259">
    <property type="term" value="P:methylation"/>
    <property type="evidence" value="ECO:0007669"/>
    <property type="project" value="UniProtKB-KW"/>
</dbReference>
<evidence type="ECO:0000313" key="6">
    <source>
        <dbReference type="Proteomes" id="UP001229651"/>
    </source>
</evidence>